<evidence type="ECO:0000256" key="3">
    <source>
        <dbReference type="ARBA" id="ARBA00012757"/>
    </source>
</evidence>
<evidence type="ECO:0000256" key="1">
    <source>
        <dbReference type="ARBA" id="ARBA00001576"/>
    </source>
</evidence>
<dbReference type="Pfam" id="PF03632">
    <property type="entry name" value="Glyco_hydro_65m"/>
    <property type="match status" value="1"/>
</dbReference>
<dbReference type="OrthoDB" id="200349at2759"/>
<accession>A0A0L0NKS3</accession>
<dbReference type="Proteomes" id="UP000036947">
    <property type="component" value="Unassembled WGS sequence"/>
</dbReference>
<sequence>MLRCAAALDFSATTGNISTWNQSDWSLTATKYIPGHFQSRLSLANGYVGASVAAAGPFFEVEVNDTDPSAPPPTSGWPLFDSRISFSTISGFYNVQKNASGTNFPWLGQYGWDSFIAGIPHPTAIVFAFGSAWLDSSATNKTISNFAQKISMSTGVAEWSYTWQPVNSSTSFDVFFSVIFSRERPNVIACKATINATADINGTATDLLDGRSAARSYLASKGKGSGQNETSIYSSVHPHGLANVTAWVVSTADFPSTGSPILANGSFVSTNESTIGQTFNIKLRAGQPATFYKYVGVASTDKFPDAQAVAQRAASAAKATGWDALLAEHSAAWGALMTPDSVDNFTDPVSGTLPPDPDIQILQIASVASTFHILQNLQPDGSGLNDNSVSVSGLASDSYAGQIFWDADTWMAPSLNLAFPNYAKQIANFRVKQHPQTLANAAFNGYPNGSALYSWTAGRYGNCTATGPCVDYEYHLNYDVAFNLLQLYNVTKNATWFSAGPEQVVFSVAEMTAHLLKYNKTGGDYWLLNATDPDEFANNVDNPSFTITSASQLLLRVNDLLLASGQPANDTWATIADNIAFPRAESNITLEYQTMNNSVKVKQADVVLMTYPLGYDRDYTTNNSLLDLDYYSIKQSPDGPAMTFSAFATDANAVSPSGCAAYTYTLKAFLPYLREPWYQFSEQQLDDPSQNGGTNPAFPFLTGHGGALQIGPFGFLGVRTDRSVLFISPSLPPQIPHLKIRTFYYAGAAFNAIMNMTHTSLTRIPPPMMLNDTFAGKSMPFVVGSAGSETNYTIRVNETVAIPNRLYWQKLTYPNNILQCLPITSPDEYVAGQLPAGANDGALATSWQPMTVEPTRLLINTTSISPRKVSGIFFDFGARPVLNATVWFYNETHGMGVGPQLSIDGPKTNASALTGFAVVPVQTNTTNIALDASLDVWSGDWVQLAVEGCAGCDMSGGIVGGTIAEFVVY</sequence>
<dbReference type="Gene3D" id="1.50.10.10">
    <property type="match status" value="1"/>
</dbReference>
<dbReference type="InterPro" id="IPR037018">
    <property type="entry name" value="GH65_N"/>
</dbReference>
<dbReference type="AlphaFoldDB" id="A0A0L0NKS3"/>
<dbReference type="PANTHER" id="PTHR11051">
    <property type="entry name" value="GLYCOSYL HYDROLASE-RELATED"/>
    <property type="match status" value="1"/>
</dbReference>
<dbReference type="Pfam" id="PF03636">
    <property type="entry name" value="Glyco_hydro_65N"/>
    <property type="match status" value="1"/>
</dbReference>
<comment type="catalytic activity">
    <reaction evidence="1">
        <text>alpha,alpha-trehalose + H2O = alpha-D-glucose + beta-D-glucose</text>
        <dbReference type="Rhea" id="RHEA:32675"/>
        <dbReference type="ChEBI" id="CHEBI:15377"/>
        <dbReference type="ChEBI" id="CHEBI:15903"/>
        <dbReference type="ChEBI" id="CHEBI:16551"/>
        <dbReference type="ChEBI" id="CHEBI:17925"/>
        <dbReference type="EC" id="3.2.1.28"/>
    </reaction>
</comment>
<dbReference type="SUPFAM" id="SSF48208">
    <property type="entry name" value="Six-hairpin glycosidases"/>
    <property type="match status" value="1"/>
</dbReference>
<protein>
    <recommendedName>
        <fullName evidence="3">alpha,alpha-trehalase</fullName>
        <ecNumber evidence="3">3.2.1.28</ecNumber>
    </recommendedName>
</protein>
<dbReference type="GO" id="GO:0030246">
    <property type="term" value="F:carbohydrate binding"/>
    <property type="evidence" value="ECO:0007669"/>
    <property type="project" value="InterPro"/>
</dbReference>
<dbReference type="InterPro" id="IPR008928">
    <property type="entry name" value="6-hairpin_glycosidase_sf"/>
</dbReference>
<dbReference type="InterPro" id="IPR005196">
    <property type="entry name" value="Glyco_hydro_65_N"/>
</dbReference>
<dbReference type="GO" id="GO:0004555">
    <property type="term" value="F:alpha,alpha-trehalase activity"/>
    <property type="evidence" value="ECO:0007669"/>
    <property type="project" value="UniProtKB-EC"/>
</dbReference>
<dbReference type="EMBL" id="LFRF01000002">
    <property type="protein sequence ID" value="KND94325.1"/>
    <property type="molecule type" value="Genomic_DNA"/>
</dbReference>
<feature type="domain" description="Glycoside hydrolase family 65 central catalytic" evidence="6">
    <location>
        <begin position="371"/>
        <end position="561"/>
    </location>
</feature>
<evidence type="ECO:0000313" key="8">
    <source>
        <dbReference type="EMBL" id="KND94325.1"/>
    </source>
</evidence>
<keyword evidence="9" id="KW-1185">Reference proteome</keyword>
<evidence type="ECO:0000256" key="4">
    <source>
        <dbReference type="ARBA" id="ARBA00022801"/>
    </source>
</evidence>
<dbReference type="SUPFAM" id="SSF74650">
    <property type="entry name" value="Galactose mutarotase-like"/>
    <property type="match status" value="1"/>
</dbReference>
<proteinExistence type="inferred from homology"/>
<comment type="caution">
    <text evidence="8">The sequence shown here is derived from an EMBL/GenBank/DDBJ whole genome shotgun (WGS) entry which is preliminary data.</text>
</comment>
<dbReference type="GO" id="GO:0005993">
    <property type="term" value="P:trehalose catabolic process"/>
    <property type="evidence" value="ECO:0007669"/>
    <property type="project" value="TreeGrafter"/>
</dbReference>
<dbReference type="PANTHER" id="PTHR11051:SF8">
    <property type="entry name" value="PROTEIN-GLUCOSYLGALACTOSYLHYDROXYLYSINE GLUCOSIDASE"/>
    <property type="match status" value="1"/>
</dbReference>
<dbReference type="GO" id="GO:0009277">
    <property type="term" value="C:fungal-type cell wall"/>
    <property type="evidence" value="ECO:0007669"/>
    <property type="project" value="TreeGrafter"/>
</dbReference>
<dbReference type="Gene3D" id="2.70.98.40">
    <property type="entry name" value="Glycoside hydrolase, family 65, N-terminal domain"/>
    <property type="match status" value="1"/>
</dbReference>
<dbReference type="FunFam" id="1.50.10.10:FF:000032">
    <property type="entry name" value="Vacuolar acid trehalase"/>
    <property type="match status" value="1"/>
</dbReference>
<keyword evidence="4" id="KW-0378">Hydrolase</keyword>
<dbReference type="STRING" id="1163406.A0A0L0NKS3"/>
<reference evidence="8 9" key="1">
    <citation type="journal article" date="2015" name="BMC Genomics">
        <title>The genome of the truffle-parasite Tolypocladium ophioglossoides and the evolution of antifungal peptaibiotics.</title>
        <authorList>
            <person name="Quandt C.A."/>
            <person name="Bushley K.E."/>
            <person name="Spatafora J.W."/>
        </authorList>
    </citation>
    <scope>NUCLEOTIDE SEQUENCE [LARGE SCALE GENOMIC DNA]</scope>
    <source>
        <strain evidence="8 9">CBS 100239</strain>
    </source>
</reference>
<feature type="domain" description="Glycoside hydrolase family 65 N-terminal" evidence="7">
    <location>
        <begin position="35"/>
        <end position="300"/>
    </location>
</feature>
<dbReference type="InterPro" id="IPR005195">
    <property type="entry name" value="Glyco_hydro_65_M"/>
</dbReference>
<dbReference type="InterPro" id="IPR011013">
    <property type="entry name" value="Gal_mutarotase_sf_dom"/>
</dbReference>
<evidence type="ECO:0000256" key="5">
    <source>
        <dbReference type="ARBA" id="ARBA00023180"/>
    </source>
</evidence>
<evidence type="ECO:0000313" key="9">
    <source>
        <dbReference type="Proteomes" id="UP000036947"/>
    </source>
</evidence>
<evidence type="ECO:0000256" key="2">
    <source>
        <dbReference type="ARBA" id="ARBA00006768"/>
    </source>
</evidence>
<evidence type="ECO:0000259" key="7">
    <source>
        <dbReference type="Pfam" id="PF03636"/>
    </source>
</evidence>
<keyword evidence="5" id="KW-0325">Glycoprotein</keyword>
<comment type="similarity">
    <text evidence="2">Belongs to the glycosyl hydrolase 65 family.</text>
</comment>
<organism evidence="8 9">
    <name type="scientific">Tolypocladium ophioglossoides (strain CBS 100239)</name>
    <name type="common">Snaketongue truffleclub</name>
    <name type="synonym">Elaphocordyceps ophioglossoides</name>
    <dbReference type="NCBI Taxonomy" id="1163406"/>
    <lineage>
        <taxon>Eukaryota</taxon>
        <taxon>Fungi</taxon>
        <taxon>Dikarya</taxon>
        <taxon>Ascomycota</taxon>
        <taxon>Pezizomycotina</taxon>
        <taxon>Sordariomycetes</taxon>
        <taxon>Hypocreomycetidae</taxon>
        <taxon>Hypocreales</taxon>
        <taxon>Ophiocordycipitaceae</taxon>
        <taxon>Tolypocladium</taxon>
    </lineage>
</organism>
<name>A0A0L0NKS3_TOLOC</name>
<dbReference type="EC" id="3.2.1.28" evidence="3"/>
<gene>
    <name evidence="8" type="ORF">TOPH_00742</name>
</gene>
<evidence type="ECO:0000259" key="6">
    <source>
        <dbReference type="Pfam" id="PF03632"/>
    </source>
</evidence>
<dbReference type="InterPro" id="IPR012341">
    <property type="entry name" value="6hp_glycosidase-like_sf"/>
</dbReference>